<dbReference type="AlphaFoldDB" id="A0A8B5ZED8"/>
<dbReference type="EMBL" id="VSGZ01000044">
    <property type="protein sequence ID" value="TXY89857.1"/>
    <property type="molecule type" value="Genomic_DNA"/>
</dbReference>
<evidence type="ECO:0000313" key="5">
    <source>
        <dbReference type="Proteomes" id="UP000323583"/>
    </source>
</evidence>
<organism evidence="4 5">
    <name type="scientific">Vibrio cholerae</name>
    <dbReference type="NCBI Taxonomy" id="666"/>
    <lineage>
        <taxon>Bacteria</taxon>
        <taxon>Pseudomonadati</taxon>
        <taxon>Pseudomonadota</taxon>
        <taxon>Gammaproteobacteria</taxon>
        <taxon>Vibrionales</taxon>
        <taxon>Vibrionaceae</taxon>
        <taxon>Vibrio</taxon>
    </lineage>
</organism>
<dbReference type="PANTHER" id="PTHR38108:SF1">
    <property type="entry name" value="UPF0319 PROTEIN YCCT"/>
    <property type="match status" value="1"/>
</dbReference>
<dbReference type="Proteomes" id="UP000323583">
    <property type="component" value="Unassembled WGS sequence"/>
</dbReference>
<gene>
    <name evidence="4" type="ORF">FXE67_18115</name>
</gene>
<reference evidence="4 5" key="1">
    <citation type="submission" date="2019-06" db="EMBL/GenBank/DDBJ databases">
        <title>Vibrio cholerae phylogeny based on whole-genome sequencing reveals genetic diversity and population strucutre.</title>
        <authorList>
            <person name="Zhiqiu Y."/>
            <person name="Bin L."/>
            <person name="Lingyan J."/>
        </authorList>
    </citation>
    <scope>NUCLEOTIDE SEQUENCE [LARGE SCALE GENOMIC DNA]</scope>
    <source>
        <strain evidence="4 5">N2768</strain>
    </source>
</reference>
<feature type="signal peptide" evidence="3">
    <location>
        <begin position="1"/>
        <end position="21"/>
    </location>
</feature>
<comment type="caution">
    <text evidence="4">The sequence shown here is derived from an EMBL/GenBank/DDBJ whole genome shotgun (WGS) entry which is preliminary data.</text>
</comment>
<comment type="similarity">
    <text evidence="1">Belongs to the UPF0319 family.</text>
</comment>
<accession>A0A8B5ZED8</accession>
<sequence>MNLHMNIILIMLTCISFQAFALSTLVVPYDVEILVVNMEKPKFKKGSDTQVELPDGTNQIVFKYLPQFSTKDVVKVVYSDVIIAKFDANNDTLSLKMPNFKSFREAQKKISSLSWEIVNQYGNNIDIYEDKLINNGVQIGRNYVEEARNYNITGGLAAVTVSYVTVNQFQHPVSKLNSHRAIGTTSPSDTQSVDLLKAIYMSLSPSDREEFQKWLLEQE</sequence>
<dbReference type="InterPro" id="IPR018635">
    <property type="entry name" value="UPF0319"/>
</dbReference>
<evidence type="ECO:0000256" key="3">
    <source>
        <dbReference type="SAM" id="SignalP"/>
    </source>
</evidence>
<dbReference type="PANTHER" id="PTHR38108">
    <property type="entry name" value="UPF0319 PROTEIN YCCT"/>
    <property type="match status" value="1"/>
</dbReference>
<dbReference type="Pfam" id="PF09829">
    <property type="entry name" value="DUF2057"/>
    <property type="match status" value="1"/>
</dbReference>
<feature type="chain" id="PRO_5032286326" evidence="3">
    <location>
        <begin position="22"/>
        <end position="219"/>
    </location>
</feature>
<protein>
    <submittedName>
        <fullName evidence="4">DUF2057 domain-containing protein</fullName>
    </submittedName>
</protein>
<dbReference type="RefSeq" id="WP_001048708.1">
    <property type="nucleotide sequence ID" value="NZ_JAAOKS010000003.1"/>
</dbReference>
<keyword evidence="2 3" id="KW-0732">Signal</keyword>
<evidence type="ECO:0000256" key="2">
    <source>
        <dbReference type="ARBA" id="ARBA00022729"/>
    </source>
</evidence>
<evidence type="ECO:0000313" key="4">
    <source>
        <dbReference type="EMBL" id="TXY89857.1"/>
    </source>
</evidence>
<proteinExistence type="inferred from homology"/>
<name>A0A8B5ZED8_VIBCL</name>
<evidence type="ECO:0000256" key="1">
    <source>
        <dbReference type="ARBA" id="ARBA00008490"/>
    </source>
</evidence>